<dbReference type="PROSITE" id="PS51192">
    <property type="entry name" value="HELICASE_ATP_BIND_1"/>
    <property type="match status" value="1"/>
</dbReference>
<accession>A0A9Q1K670</accession>
<dbReference type="Pfam" id="PF00270">
    <property type="entry name" value="DEAD"/>
    <property type="match status" value="1"/>
</dbReference>
<dbReference type="PANTHER" id="PTHR14074:SF16">
    <property type="entry name" value="ANTIVIRAL INNATE IMMUNE RESPONSE RECEPTOR RIG-I"/>
    <property type="match status" value="1"/>
</dbReference>
<dbReference type="OrthoDB" id="1713520at2759"/>
<dbReference type="InterPro" id="IPR014001">
    <property type="entry name" value="Helicase_ATP-bd"/>
</dbReference>
<dbReference type="InterPro" id="IPR011545">
    <property type="entry name" value="DEAD/DEAH_box_helicase_dom"/>
</dbReference>
<dbReference type="InterPro" id="IPR001650">
    <property type="entry name" value="Helicase_C-like"/>
</dbReference>
<feature type="domain" description="Helicase ATP-binding" evidence="3">
    <location>
        <begin position="51"/>
        <end position="227"/>
    </location>
</feature>
<comment type="caution">
    <text evidence="5">The sequence shown here is derived from an EMBL/GenBank/DDBJ whole genome shotgun (WGS) entry which is preliminary data.</text>
</comment>
<dbReference type="CDD" id="cd18034">
    <property type="entry name" value="DEXHc_dicer"/>
    <property type="match status" value="1"/>
</dbReference>
<keyword evidence="1" id="KW-0547">Nucleotide-binding</keyword>
<evidence type="ECO:0000256" key="2">
    <source>
        <dbReference type="ARBA" id="ARBA00022840"/>
    </source>
</evidence>
<dbReference type="AlphaFoldDB" id="A0A9Q1K670"/>
<dbReference type="Gene3D" id="3.40.50.300">
    <property type="entry name" value="P-loop containing nucleotide triphosphate hydrolases"/>
    <property type="match status" value="2"/>
</dbReference>
<dbReference type="PROSITE" id="PS51194">
    <property type="entry name" value="HELICASE_CTER"/>
    <property type="match status" value="1"/>
</dbReference>
<gene>
    <name evidence="5" type="ORF">Cgig2_016876</name>
</gene>
<evidence type="ECO:0000259" key="3">
    <source>
        <dbReference type="PROSITE" id="PS51192"/>
    </source>
</evidence>
<name>A0A9Q1K670_9CARY</name>
<evidence type="ECO:0000313" key="5">
    <source>
        <dbReference type="EMBL" id="KAJ8437133.1"/>
    </source>
</evidence>
<dbReference type="EMBL" id="JAKOGI010000316">
    <property type="protein sequence ID" value="KAJ8437133.1"/>
    <property type="molecule type" value="Genomic_DNA"/>
</dbReference>
<dbReference type="SMART" id="SM00490">
    <property type="entry name" value="HELICc"/>
    <property type="match status" value="1"/>
</dbReference>
<dbReference type="SMART" id="SM00487">
    <property type="entry name" value="DEXDc"/>
    <property type="match status" value="1"/>
</dbReference>
<proteinExistence type="predicted"/>
<dbReference type="GO" id="GO:0005524">
    <property type="term" value="F:ATP binding"/>
    <property type="evidence" value="ECO:0007669"/>
    <property type="project" value="UniProtKB-KW"/>
</dbReference>
<dbReference type="PANTHER" id="PTHR14074">
    <property type="entry name" value="HELICASE WITH DEATH DOMAIN-RELATED"/>
    <property type="match status" value="1"/>
</dbReference>
<dbReference type="InterPro" id="IPR051363">
    <property type="entry name" value="RLR_Helicase"/>
</dbReference>
<feature type="domain" description="Helicase C-terminal" evidence="4">
    <location>
        <begin position="420"/>
        <end position="569"/>
    </location>
</feature>
<keyword evidence="2" id="KW-0067">ATP-binding</keyword>
<dbReference type="Pfam" id="PF00271">
    <property type="entry name" value="Helicase_C"/>
    <property type="match status" value="1"/>
</dbReference>
<dbReference type="FunFam" id="3.40.50.300:FF:000705">
    <property type="entry name" value="Endoribonuclease dicer-like protein"/>
    <property type="match status" value="1"/>
</dbReference>
<dbReference type="GO" id="GO:0005737">
    <property type="term" value="C:cytoplasm"/>
    <property type="evidence" value="ECO:0007669"/>
    <property type="project" value="TreeGrafter"/>
</dbReference>
<sequence length="569" mass="64507">MGDDRPGFSENGDSSLIIGTPEFSDEVGCGLDGPISKQDPREIARQYQLELSKRALDENVIVVLETGCGKTLIAILLMCDMGHLIKKPQKNVCVFLAPTVVLVHQQARVIEQFTDFKVGVYCGDAKHLKSHNAWEKEIEQYEVLVMTPQVLLRSLCHCFIRMEMIALLIFDECHYAQIESNHPYAEIMKVFYDIELSKVPRIFGMTASPICGKGASINSLEALLHAKVYTVNNKEELEAIVVSPVFQRYYYGSSTMLSSNSYQMCLNRLEDIKRKYVSMLCRAVDDASRVQNIKKLLQKLHKNMVFSLTYLGLWGALQACRVLLNDDGYERNELIEVKANTKDDFLQNEYLAEIASLLGSECMRNCSSPSQKPRREETSRTIGGISKVNSKATRSTNFVEGLASELSAEEVLKEPFFSQKVLRLIRILSNFRFTGFSFRSRPDMKCIIFVNRIVVARSLSYILGQIKFLSAWKCDFLVGLHSGLKRMSRRTMSHILEEFRSGKVNLLVATKVGEEGLDIQTCCLVIRFDLPETLASFIQSRGRARMPKSEYAFLVDRYENLLMGPLKFG</sequence>
<protein>
    <submittedName>
        <fullName evidence="5">Uncharacterized protein</fullName>
    </submittedName>
</protein>
<dbReference type="InterPro" id="IPR027417">
    <property type="entry name" value="P-loop_NTPase"/>
</dbReference>
<evidence type="ECO:0000256" key="1">
    <source>
        <dbReference type="ARBA" id="ARBA00022741"/>
    </source>
</evidence>
<reference evidence="5" key="1">
    <citation type="submission" date="2022-04" db="EMBL/GenBank/DDBJ databases">
        <title>Carnegiea gigantea Genome sequencing and assembly v2.</title>
        <authorList>
            <person name="Copetti D."/>
            <person name="Sanderson M.J."/>
            <person name="Burquez A."/>
            <person name="Wojciechowski M.F."/>
        </authorList>
    </citation>
    <scope>NUCLEOTIDE SEQUENCE</scope>
    <source>
        <strain evidence="5">SGP5-SGP5p</strain>
        <tissue evidence="5">Aerial part</tissue>
    </source>
</reference>
<evidence type="ECO:0000259" key="4">
    <source>
        <dbReference type="PROSITE" id="PS51194"/>
    </source>
</evidence>
<dbReference type="Proteomes" id="UP001153076">
    <property type="component" value="Unassembled WGS sequence"/>
</dbReference>
<dbReference type="SUPFAM" id="SSF52540">
    <property type="entry name" value="P-loop containing nucleoside triphosphate hydrolases"/>
    <property type="match status" value="1"/>
</dbReference>
<dbReference type="GO" id="GO:0003676">
    <property type="term" value="F:nucleic acid binding"/>
    <property type="evidence" value="ECO:0007669"/>
    <property type="project" value="InterPro"/>
</dbReference>
<organism evidence="5 6">
    <name type="scientific">Carnegiea gigantea</name>
    <dbReference type="NCBI Taxonomy" id="171969"/>
    <lineage>
        <taxon>Eukaryota</taxon>
        <taxon>Viridiplantae</taxon>
        <taxon>Streptophyta</taxon>
        <taxon>Embryophyta</taxon>
        <taxon>Tracheophyta</taxon>
        <taxon>Spermatophyta</taxon>
        <taxon>Magnoliopsida</taxon>
        <taxon>eudicotyledons</taxon>
        <taxon>Gunneridae</taxon>
        <taxon>Pentapetalae</taxon>
        <taxon>Caryophyllales</taxon>
        <taxon>Cactineae</taxon>
        <taxon>Cactaceae</taxon>
        <taxon>Cactoideae</taxon>
        <taxon>Echinocereeae</taxon>
        <taxon>Carnegiea</taxon>
    </lineage>
</organism>
<keyword evidence="6" id="KW-1185">Reference proteome</keyword>
<evidence type="ECO:0000313" key="6">
    <source>
        <dbReference type="Proteomes" id="UP001153076"/>
    </source>
</evidence>